<organism evidence="1 2">
    <name type="scientific">Pluteus cervinus</name>
    <dbReference type="NCBI Taxonomy" id="181527"/>
    <lineage>
        <taxon>Eukaryota</taxon>
        <taxon>Fungi</taxon>
        <taxon>Dikarya</taxon>
        <taxon>Basidiomycota</taxon>
        <taxon>Agaricomycotina</taxon>
        <taxon>Agaricomycetes</taxon>
        <taxon>Agaricomycetidae</taxon>
        <taxon>Agaricales</taxon>
        <taxon>Pluteineae</taxon>
        <taxon>Pluteaceae</taxon>
        <taxon>Pluteus</taxon>
    </lineage>
</organism>
<gene>
    <name evidence="1" type="ORF">BDN72DRAFT_854853</name>
</gene>
<dbReference type="EMBL" id="ML208276">
    <property type="protein sequence ID" value="TFK73421.1"/>
    <property type="molecule type" value="Genomic_DNA"/>
</dbReference>
<proteinExistence type="predicted"/>
<reference evidence="1 2" key="1">
    <citation type="journal article" date="2019" name="Nat. Ecol. Evol.">
        <title>Megaphylogeny resolves global patterns of mushroom evolution.</title>
        <authorList>
            <person name="Varga T."/>
            <person name="Krizsan K."/>
            <person name="Foldi C."/>
            <person name="Dima B."/>
            <person name="Sanchez-Garcia M."/>
            <person name="Sanchez-Ramirez S."/>
            <person name="Szollosi G.J."/>
            <person name="Szarkandi J.G."/>
            <person name="Papp V."/>
            <person name="Albert L."/>
            <person name="Andreopoulos W."/>
            <person name="Angelini C."/>
            <person name="Antonin V."/>
            <person name="Barry K.W."/>
            <person name="Bougher N.L."/>
            <person name="Buchanan P."/>
            <person name="Buyck B."/>
            <person name="Bense V."/>
            <person name="Catcheside P."/>
            <person name="Chovatia M."/>
            <person name="Cooper J."/>
            <person name="Damon W."/>
            <person name="Desjardin D."/>
            <person name="Finy P."/>
            <person name="Geml J."/>
            <person name="Haridas S."/>
            <person name="Hughes K."/>
            <person name="Justo A."/>
            <person name="Karasinski D."/>
            <person name="Kautmanova I."/>
            <person name="Kiss B."/>
            <person name="Kocsube S."/>
            <person name="Kotiranta H."/>
            <person name="LaButti K.M."/>
            <person name="Lechner B.E."/>
            <person name="Liimatainen K."/>
            <person name="Lipzen A."/>
            <person name="Lukacs Z."/>
            <person name="Mihaltcheva S."/>
            <person name="Morgado L.N."/>
            <person name="Niskanen T."/>
            <person name="Noordeloos M.E."/>
            <person name="Ohm R.A."/>
            <person name="Ortiz-Santana B."/>
            <person name="Ovrebo C."/>
            <person name="Racz N."/>
            <person name="Riley R."/>
            <person name="Savchenko A."/>
            <person name="Shiryaev A."/>
            <person name="Soop K."/>
            <person name="Spirin V."/>
            <person name="Szebenyi C."/>
            <person name="Tomsovsky M."/>
            <person name="Tulloss R.E."/>
            <person name="Uehling J."/>
            <person name="Grigoriev I.V."/>
            <person name="Vagvolgyi C."/>
            <person name="Papp T."/>
            <person name="Martin F.M."/>
            <person name="Miettinen O."/>
            <person name="Hibbett D.S."/>
            <person name="Nagy L.G."/>
        </authorList>
    </citation>
    <scope>NUCLEOTIDE SEQUENCE [LARGE SCALE GENOMIC DNA]</scope>
    <source>
        <strain evidence="1 2">NL-1719</strain>
    </source>
</reference>
<evidence type="ECO:0000313" key="1">
    <source>
        <dbReference type="EMBL" id="TFK73421.1"/>
    </source>
</evidence>
<accession>A0ACD3B694</accession>
<sequence length="364" mass="41078">MQDACGTTHRFVLSDNPFHQNTVTVTKMVYSSCCKFSVIALSWPFGSITSQDNTKPGSQLPDGPWATLIIPRHSYRATYVVGVHLAVDPSEGLGLQFGAQLLSPIFLLHRDPRALLWIPETTRPSRRSTSSFLPQESPCGSDKRVRTSMLGSLSGLIGVRRSWQSSPSCELKNTKRTPYLLLHRSHRRQTRVIWRYVWMAWEGPYNLSMQSTQSLLPKAMVSSLRGCRSKNPGSPDPTGGRGFPPLTLLPQLAYHIVRDDATQRLREALDQGTKPHHPYAYARRSNGHLNRRVAPYHGGNKAGWYRGRGARSFYSYELAGPAPRRLGGLFSRRHRVYQKLFAVFKPSRSPDFKLSKLDTAWNSF</sequence>
<evidence type="ECO:0000313" key="2">
    <source>
        <dbReference type="Proteomes" id="UP000308600"/>
    </source>
</evidence>
<protein>
    <submittedName>
        <fullName evidence="1">Uncharacterized protein</fullName>
    </submittedName>
</protein>
<keyword evidence="2" id="KW-1185">Reference proteome</keyword>
<dbReference type="Proteomes" id="UP000308600">
    <property type="component" value="Unassembled WGS sequence"/>
</dbReference>
<name>A0ACD3B694_9AGAR</name>